<keyword evidence="8" id="KW-0862">Zinc</keyword>
<comment type="catalytic activity">
    <reaction evidence="1 9">
        <text>Thiol-dependent hydrolysis of ester, thioester, amide, peptide and isopeptide bonds formed by the C-terminal Gly of ubiquitin (a 76-residue protein attached to proteins as an intracellular targeting signal).</text>
        <dbReference type="EC" id="3.4.19.12"/>
    </reaction>
</comment>
<keyword evidence="6 9" id="KW-0378">Hydrolase</keyword>
<name>A0AAD9MI02_PROWI</name>
<dbReference type="PANTHER" id="PTHR13312:SF0">
    <property type="entry name" value="UBIQUITIN THIOESTERASE OTU1"/>
    <property type="match status" value="1"/>
</dbReference>
<dbReference type="Proteomes" id="UP001255856">
    <property type="component" value="Unassembled WGS sequence"/>
</dbReference>
<evidence type="ECO:0000256" key="5">
    <source>
        <dbReference type="ARBA" id="ARBA00022786"/>
    </source>
</evidence>
<dbReference type="InterPro" id="IPR038765">
    <property type="entry name" value="Papain-like_cys_pep_sf"/>
</dbReference>
<comment type="subcellular location">
    <subcellularLocation>
        <location evidence="9">Cytoplasm</location>
    </subcellularLocation>
</comment>
<dbReference type="Gene3D" id="3.10.20.90">
    <property type="entry name" value="Phosphatidylinositol 3-kinase Catalytic Subunit, Chain A, domain 1"/>
    <property type="match status" value="1"/>
</dbReference>
<feature type="domain" description="OTU" evidence="11">
    <location>
        <begin position="142"/>
        <end position="264"/>
    </location>
</feature>
<dbReference type="EC" id="3.4.19.12" evidence="9"/>
<keyword evidence="3" id="KW-0479">Metal-binding</keyword>
<evidence type="ECO:0000256" key="3">
    <source>
        <dbReference type="ARBA" id="ARBA00022723"/>
    </source>
</evidence>
<dbReference type="GO" id="GO:0005829">
    <property type="term" value="C:cytosol"/>
    <property type="evidence" value="ECO:0007669"/>
    <property type="project" value="TreeGrafter"/>
</dbReference>
<dbReference type="PROSITE" id="PS50802">
    <property type="entry name" value="OTU"/>
    <property type="match status" value="1"/>
</dbReference>
<dbReference type="GO" id="GO:0016579">
    <property type="term" value="P:protein deubiquitination"/>
    <property type="evidence" value="ECO:0007669"/>
    <property type="project" value="TreeGrafter"/>
</dbReference>
<feature type="compositionally biased region" description="Low complexity" evidence="10">
    <location>
        <begin position="71"/>
        <end position="82"/>
    </location>
</feature>
<evidence type="ECO:0000256" key="1">
    <source>
        <dbReference type="ARBA" id="ARBA00000707"/>
    </source>
</evidence>
<dbReference type="EMBL" id="JASFZW010000006">
    <property type="protein sequence ID" value="KAK2077627.1"/>
    <property type="molecule type" value="Genomic_DNA"/>
</dbReference>
<proteinExistence type="predicted"/>
<dbReference type="GO" id="GO:0030968">
    <property type="term" value="P:endoplasmic reticulum unfolded protein response"/>
    <property type="evidence" value="ECO:0007669"/>
    <property type="project" value="TreeGrafter"/>
</dbReference>
<keyword evidence="2" id="KW-0645">Protease</keyword>
<evidence type="ECO:0000256" key="2">
    <source>
        <dbReference type="ARBA" id="ARBA00022670"/>
    </source>
</evidence>
<keyword evidence="7 9" id="KW-0788">Thiol protease</keyword>
<accession>A0AAD9MI02</accession>
<dbReference type="InterPro" id="IPR048857">
    <property type="entry name" value="OTU1_Ubl"/>
</dbReference>
<sequence length="343" mass="37014">MLLRETTVTELLARLESLTGVPASHLEILTGFPPKALSLEGHDNVGALHFRHGDLLTVRRAGAPVRGGGAAAPSSEAGAPSSTFEEMHAMSPRTGPRAARPQAPQAPPAPCAPAASGVRTLASLSSAEDETREARMPDGTCVVRRVIESDNSCLFNAVGYTMEGLRYKAPVLRQVIVEGVLADPLTWDEAVLGKAPVDYCAWIDDPHHWGGAIELSILSKQYKRQIAAFDIQTQRMDVYGSDQDYRELVMVLYDGLHYDALAVAPYPGAPEDMDVTRLPVGTARTEEVLAAARRLVRAAHEARQFTDTASFTLRCGRCGQGLKGEKEAVEHAKATGHSDFTEY</sequence>
<keyword evidence="5 9" id="KW-0833">Ubl conjugation pathway</keyword>
<dbReference type="Pfam" id="PF21403">
    <property type="entry name" value="OTU1_UBXL"/>
    <property type="match status" value="1"/>
</dbReference>
<comment type="caution">
    <text evidence="12">The sequence shown here is derived from an EMBL/GenBank/DDBJ whole genome shotgun (WGS) entry which is preliminary data.</text>
</comment>
<dbReference type="GO" id="GO:0005634">
    <property type="term" value="C:nucleus"/>
    <property type="evidence" value="ECO:0007669"/>
    <property type="project" value="TreeGrafter"/>
</dbReference>
<dbReference type="GO" id="GO:0004843">
    <property type="term" value="F:cysteine-type deubiquitinase activity"/>
    <property type="evidence" value="ECO:0007669"/>
    <property type="project" value="UniProtKB-UniRule"/>
</dbReference>
<feature type="region of interest" description="Disordered" evidence="10">
    <location>
        <begin position="64"/>
        <end position="117"/>
    </location>
</feature>
<dbReference type="CDD" id="cd22793">
    <property type="entry name" value="OTU_plant_OTU1_2-like"/>
    <property type="match status" value="1"/>
</dbReference>
<dbReference type="AlphaFoldDB" id="A0AAD9MI02"/>
<protein>
    <recommendedName>
        <fullName evidence="9">Ubiquitin thioesterase OTU</fullName>
        <ecNumber evidence="9">3.4.19.12</ecNumber>
    </recommendedName>
</protein>
<dbReference type="PANTHER" id="PTHR13312">
    <property type="entry name" value="HIV-INDUCED PROTEIN-7-LIKE PROTEASE"/>
    <property type="match status" value="1"/>
</dbReference>
<dbReference type="Gene3D" id="3.90.70.80">
    <property type="match status" value="1"/>
</dbReference>
<keyword evidence="4" id="KW-0863">Zinc-finger</keyword>
<evidence type="ECO:0000256" key="7">
    <source>
        <dbReference type="ARBA" id="ARBA00022807"/>
    </source>
</evidence>
<evidence type="ECO:0000256" key="4">
    <source>
        <dbReference type="ARBA" id="ARBA00022771"/>
    </source>
</evidence>
<comment type="function">
    <text evidence="9">Hydrolase that can remove conjugated ubiquitin from proteins and may therefore play an important regulatory role at the level of protein turnover by preventing degradation.</text>
</comment>
<evidence type="ECO:0000256" key="9">
    <source>
        <dbReference type="RuleBase" id="RU367104"/>
    </source>
</evidence>
<keyword evidence="9" id="KW-0963">Cytoplasm</keyword>
<dbReference type="SUPFAM" id="SSF54001">
    <property type="entry name" value="Cysteine proteinases"/>
    <property type="match status" value="1"/>
</dbReference>
<keyword evidence="13" id="KW-1185">Reference proteome</keyword>
<gene>
    <name evidence="12" type="ORF">QBZ16_004473</name>
</gene>
<evidence type="ECO:0000256" key="10">
    <source>
        <dbReference type="SAM" id="MobiDB-lite"/>
    </source>
</evidence>
<dbReference type="InterPro" id="IPR057766">
    <property type="entry name" value="Znf-C2H2_OTU1-like_C"/>
</dbReference>
<evidence type="ECO:0000259" key="11">
    <source>
        <dbReference type="PROSITE" id="PS50802"/>
    </source>
</evidence>
<organism evidence="12 13">
    <name type="scientific">Prototheca wickerhamii</name>
    <dbReference type="NCBI Taxonomy" id="3111"/>
    <lineage>
        <taxon>Eukaryota</taxon>
        <taxon>Viridiplantae</taxon>
        <taxon>Chlorophyta</taxon>
        <taxon>core chlorophytes</taxon>
        <taxon>Trebouxiophyceae</taxon>
        <taxon>Chlorellales</taxon>
        <taxon>Chlorellaceae</taxon>
        <taxon>Prototheca</taxon>
    </lineage>
</organism>
<evidence type="ECO:0000313" key="12">
    <source>
        <dbReference type="EMBL" id="KAK2077627.1"/>
    </source>
</evidence>
<dbReference type="PROSITE" id="PS00028">
    <property type="entry name" value="ZINC_FINGER_C2H2_1"/>
    <property type="match status" value="1"/>
</dbReference>
<evidence type="ECO:0000256" key="8">
    <source>
        <dbReference type="ARBA" id="ARBA00022833"/>
    </source>
</evidence>
<dbReference type="Pfam" id="PF24560">
    <property type="entry name" value="zf-C2H2_OTU1_C"/>
    <property type="match status" value="1"/>
</dbReference>
<evidence type="ECO:0000313" key="13">
    <source>
        <dbReference type="Proteomes" id="UP001255856"/>
    </source>
</evidence>
<dbReference type="GO" id="GO:0036503">
    <property type="term" value="P:ERAD pathway"/>
    <property type="evidence" value="ECO:0007669"/>
    <property type="project" value="TreeGrafter"/>
</dbReference>
<dbReference type="Pfam" id="PF02338">
    <property type="entry name" value="OTU"/>
    <property type="match status" value="1"/>
</dbReference>
<evidence type="ECO:0000256" key="6">
    <source>
        <dbReference type="ARBA" id="ARBA00022801"/>
    </source>
</evidence>
<dbReference type="InterPro" id="IPR003323">
    <property type="entry name" value="OTU_dom"/>
</dbReference>
<reference evidence="12" key="1">
    <citation type="submission" date="2021-01" db="EMBL/GenBank/DDBJ databases">
        <authorList>
            <person name="Eckstrom K.M.E."/>
        </authorList>
    </citation>
    <scope>NUCLEOTIDE SEQUENCE</scope>
    <source>
        <strain evidence="12">UVCC 0001</strain>
    </source>
</reference>
<dbReference type="InterPro" id="IPR013087">
    <property type="entry name" value="Znf_C2H2_type"/>
</dbReference>